<dbReference type="InterPro" id="IPR036378">
    <property type="entry name" value="FAS1_dom_sf"/>
</dbReference>
<keyword evidence="4" id="KW-1185">Reference proteome</keyword>
<dbReference type="AlphaFoldDB" id="A0A8H5GKF1"/>
<dbReference type="GO" id="GO:0000329">
    <property type="term" value="C:fungal-type vacuole membrane"/>
    <property type="evidence" value="ECO:0007669"/>
    <property type="project" value="TreeGrafter"/>
</dbReference>
<dbReference type="Proteomes" id="UP000559256">
    <property type="component" value="Unassembled WGS sequence"/>
</dbReference>
<dbReference type="GO" id="GO:0005615">
    <property type="term" value="C:extracellular space"/>
    <property type="evidence" value="ECO:0007669"/>
    <property type="project" value="TreeGrafter"/>
</dbReference>
<organism evidence="3 4">
    <name type="scientific">Tetrapyrgos nigripes</name>
    <dbReference type="NCBI Taxonomy" id="182062"/>
    <lineage>
        <taxon>Eukaryota</taxon>
        <taxon>Fungi</taxon>
        <taxon>Dikarya</taxon>
        <taxon>Basidiomycota</taxon>
        <taxon>Agaricomycotina</taxon>
        <taxon>Agaricomycetes</taxon>
        <taxon>Agaricomycetidae</taxon>
        <taxon>Agaricales</taxon>
        <taxon>Marasmiineae</taxon>
        <taxon>Marasmiaceae</taxon>
        <taxon>Tetrapyrgos</taxon>
    </lineage>
</organism>
<dbReference type="OrthoDB" id="286301at2759"/>
<feature type="domain" description="FAS1" evidence="2">
    <location>
        <begin position="44"/>
        <end position="206"/>
    </location>
</feature>
<dbReference type="InterPro" id="IPR050904">
    <property type="entry name" value="Adhesion/Biosynth-related"/>
</dbReference>
<feature type="compositionally biased region" description="Gly residues" evidence="1">
    <location>
        <begin position="393"/>
        <end position="413"/>
    </location>
</feature>
<dbReference type="Pfam" id="PF02469">
    <property type="entry name" value="Fasciclin"/>
    <property type="match status" value="2"/>
</dbReference>
<dbReference type="Gene3D" id="2.30.180.10">
    <property type="entry name" value="FAS1 domain"/>
    <property type="match status" value="2"/>
</dbReference>
<evidence type="ECO:0000313" key="3">
    <source>
        <dbReference type="EMBL" id="KAF5366572.1"/>
    </source>
</evidence>
<gene>
    <name evidence="3" type="ORF">D9758_008928</name>
</gene>
<protein>
    <recommendedName>
        <fullName evidence="2">FAS1 domain-containing protein</fullName>
    </recommendedName>
</protein>
<dbReference type="PROSITE" id="PS50213">
    <property type="entry name" value="FAS1"/>
    <property type="match status" value="2"/>
</dbReference>
<dbReference type="InterPro" id="IPR000782">
    <property type="entry name" value="FAS1_domain"/>
</dbReference>
<feature type="domain" description="FAS1" evidence="2">
    <location>
        <begin position="209"/>
        <end position="352"/>
    </location>
</feature>
<dbReference type="EMBL" id="JAACJM010000022">
    <property type="protein sequence ID" value="KAF5366572.1"/>
    <property type="molecule type" value="Genomic_DNA"/>
</dbReference>
<dbReference type="PANTHER" id="PTHR10900">
    <property type="entry name" value="PERIOSTIN-RELATED"/>
    <property type="match status" value="1"/>
</dbReference>
<sequence>MYTSWPISSSVLTLFFTRETLRWAVLLVDDGKPVNQQTVLLAGVAVIPVALAQSLDAGAILQALQGAGLNSLSQALASINSTQIALLSGQSVTVLAPTDQAFSNAQSRLNGATPDAVAEVIAYHVLPGNFTSPTTPNALLSSNTVTIARTALNAPDVAGLEGGKAQVLAWTLQGSTVNFINQNTTTTVQNLTQVSSITLAVIDQVLSIPPQISAVFNANPHFFSGIAPVFTGTHVGNNQALIDVLQSQKGLTIFVPNNDAVTANSAALQQLTQNTDPTQLLNVLGNHVINGTSVYSSQITNGAKLSSSRGEDLLFTANTTGVFVTSGTVTAQIVQTDLLTENGVLHVINGVLANVNSDDQKAADAFNSATSAAGVPVTETAPLSAPAAATGASTGGSTTGDGAAGVGGSGNGSGNNNSATGLRTRTRLGLVMGVIVGVFSGGRGVLL</sequence>
<proteinExistence type="predicted"/>
<dbReference type="PANTHER" id="PTHR10900:SF77">
    <property type="entry name" value="FI19380P1"/>
    <property type="match status" value="1"/>
</dbReference>
<name>A0A8H5GKF1_9AGAR</name>
<reference evidence="3 4" key="1">
    <citation type="journal article" date="2020" name="ISME J.">
        <title>Uncovering the hidden diversity of litter-decomposition mechanisms in mushroom-forming fungi.</title>
        <authorList>
            <person name="Floudas D."/>
            <person name="Bentzer J."/>
            <person name="Ahren D."/>
            <person name="Johansson T."/>
            <person name="Persson P."/>
            <person name="Tunlid A."/>
        </authorList>
    </citation>
    <scope>NUCLEOTIDE SEQUENCE [LARGE SCALE GENOMIC DNA]</scope>
    <source>
        <strain evidence="3 4">CBS 291.85</strain>
    </source>
</reference>
<evidence type="ECO:0000256" key="1">
    <source>
        <dbReference type="SAM" id="MobiDB-lite"/>
    </source>
</evidence>
<accession>A0A8H5GKF1</accession>
<dbReference type="SMART" id="SM00554">
    <property type="entry name" value="FAS1"/>
    <property type="match status" value="2"/>
</dbReference>
<comment type="caution">
    <text evidence="3">The sequence shown here is derived from an EMBL/GenBank/DDBJ whole genome shotgun (WGS) entry which is preliminary data.</text>
</comment>
<dbReference type="SUPFAM" id="SSF82153">
    <property type="entry name" value="FAS1 domain"/>
    <property type="match status" value="2"/>
</dbReference>
<evidence type="ECO:0000259" key="2">
    <source>
        <dbReference type="PROSITE" id="PS50213"/>
    </source>
</evidence>
<evidence type="ECO:0000313" key="4">
    <source>
        <dbReference type="Proteomes" id="UP000559256"/>
    </source>
</evidence>
<feature type="region of interest" description="Disordered" evidence="1">
    <location>
        <begin position="386"/>
        <end position="421"/>
    </location>
</feature>
<dbReference type="GO" id="GO:0016236">
    <property type="term" value="P:macroautophagy"/>
    <property type="evidence" value="ECO:0007669"/>
    <property type="project" value="TreeGrafter"/>
</dbReference>